<dbReference type="EMBL" id="JAIFRP010000031">
    <property type="protein sequence ID" value="KAK2582617.1"/>
    <property type="molecule type" value="Genomic_DNA"/>
</dbReference>
<evidence type="ECO:0000313" key="3">
    <source>
        <dbReference type="Proteomes" id="UP001258017"/>
    </source>
</evidence>
<evidence type="ECO:0000256" key="1">
    <source>
        <dbReference type="SAM" id="Coils"/>
    </source>
</evidence>
<dbReference type="Proteomes" id="UP001258017">
    <property type="component" value="Unassembled WGS sequence"/>
</dbReference>
<accession>A0AAD9VQS0</accession>
<proteinExistence type="predicted"/>
<keyword evidence="3" id="KW-1185">Reference proteome</keyword>
<sequence>MADSTELETRREEEYEMQLLGFHSRAVYATLESIVQETIKSKCKKLCKTLQTKYDSNPEKLRELEEVEKQLIQIYCTRAIPHLKNIESTIKKFIFIPKHVLLKEDKCQRTQYTDEEFQKLQEHLKDLQQRAKRATIINAAVKEELSTVDQLQSCIAKNNTMCDITENSFPNLDTNRNMLTVLEYYKEFHNKLSCSLIETQKEKYNPFENIEGEICDFDSL</sequence>
<dbReference type="AlphaFoldDB" id="A0AAD9VQS0"/>
<comment type="caution">
    <text evidence="2">The sequence shown here is derived from an EMBL/GenBank/DDBJ whole genome shotgun (WGS) entry which is preliminary data.</text>
</comment>
<feature type="coiled-coil region" evidence="1">
    <location>
        <begin position="117"/>
        <end position="144"/>
    </location>
</feature>
<evidence type="ECO:0000313" key="2">
    <source>
        <dbReference type="EMBL" id="KAK2582617.1"/>
    </source>
</evidence>
<reference evidence="2" key="1">
    <citation type="submission" date="2021-08" db="EMBL/GenBank/DDBJ databases">
        <authorList>
            <person name="Misof B."/>
            <person name="Oliver O."/>
            <person name="Podsiadlowski L."/>
            <person name="Donath A."/>
            <person name="Peters R."/>
            <person name="Mayer C."/>
            <person name="Rust J."/>
            <person name="Gunkel S."/>
            <person name="Lesny P."/>
            <person name="Martin S."/>
            <person name="Oeyen J.P."/>
            <person name="Petersen M."/>
            <person name="Panagiotis P."/>
            <person name="Wilbrandt J."/>
            <person name="Tanja T."/>
        </authorList>
    </citation>
    <scope>NUCLEOTIDE SEQUENCE</scope>
    <source>
        <strain evidence="2">GBR_01_08_01A</strain>
        <tissue evidence="2">Thorax + abdomen</tissue>
    </source>
</reference>
<protein>
    <recommendedName>
        <fullName evidence="4">Protein MIS12 homolog</fullName>
    </recommendedName>
</protein>
<reference evidence="2" key="2">
    <citation type="journal article" date="2023" name="Commun. Biol.">
        <title>Intrasexual cuticular hydrocarbon dimorphism in a wasp sheds light on hydrocarbon biosynthesis genes in Hymenoptera.</title>
        <authorList>
            <person name="Moris V.C."/>
            <person name="Podsiadlowski L."/>
            <person name="Martin S."/>
            <person name="Oeyen J.P."/>
            <person name="Donath A."/>
            <person name="Petersen M."/>
            <person name="Wilbrandt J."/>
            <person name="Misof B."/>
            <person name="Liedtke D."/>
            <person name="Thamm M."/>
            <person name="Scheiner R."/>
            <person name="Schmitt T."/>
            <person name="Niehuis O."/>
        </authorList>
    </citation>
    <scope>NUCLEOTIDE SEQUENCE</scope>
    <source>
        <strain evidence="2">GBR_01_08_01A</strain>
    </source>
</reference>
<evidence type="ECO:0008006" key="4">
    <source>
        <dbReference type="Google" id="ProtNLM"/>
    </source>
</evidence>
<gene>
    <name evidence="2" type="ORF">KPH14_004904</name>
</gene>
<keyword evidence="1" id="KW-0175">Coiled coil</keyword>
<name>A0AAD9VQS0_9HYME</name>
<organism evidence="2 3">
    <name type="scientific">Odynerus spinipes</name>
    <dbReference type="NCBI Taxonomy" id="1348599"/>
    <lineage>
        <taxon>Eukaryota</taxon>
        <taxon>Metazoa</taxon>
        <taxon>Ecdysozoa</taxon>
        <taxon>Arthropoda</taxon>
        <taxon>Hexapoda</taxon>
        <taxon>Insecta</taxon>
        <taxon>Pterygota</taxon>
        <taxon>Neoptera</taxon>
        <taxon>Endopterygota</taxon>
        <taxon>Hymenoptera</taxon>
        <taxon>Apocrita</taxon>
        <taxon>Aculeata</taxon>
        <taxon>Vespoidea</taxon>
        <taxon>Vespidae</taxon>
        <taxon>Eumeninae</taxon>
        <taxon>Odynerus</taxon>
    </lineage>
</organism>